<keyword evidence="8" id="KW-1185">Reference proteome</keyword>
<dbReference type="Gene3D" id="3.90.1150.10">
    <property type="entry name" value="Aspartate Aminotransferase, domain 1"/>
    <property type="match status" value="1"/>
</dbReference>
<dbReference type="InterPro" id="IPR015421">
    <property type="entry name" value="PyrdxlP-dep_Trfase_major"/>
</dbReference>
<comment type="cofactor">
    <cofactor evidence="1">
        <name>pyridoxal 5'-phosphate</name>
        <dbReference type="ChEBI" id="CHEBI:597326"/>
    </cofactor>
</comment>
<dbReference type="InterPro" id="IPR050087">
    <property type="entry name" value="AON_synthase_class-II"/>
</dbReference>
<dbReference type="GO" id="GO:0016740">
    <property type="term" value="F:transferase activity"/>
    <property type="evidence" value="ECO:0007669"/>
    <property type="project" value="UniProtKB-KW"/>
</dbReference>
<evidence type="ECO:0000256" key="2">
    <source>
        <dbReference type="ARBA" id="ARBA00010008"/>
    </source>
</evidence>
<evidence type="ECO:0000313" key="8">
    <source>
        <dbReference type="Proteomes" id="UP001152607"/>
    </source>
</evidence>
<comment type="similarity">
    <text evidence="2">Belongs to the class-II pyridoxal-phosphate-dependent aminotransferase family. BioF subfamily.</text>
</comment>
<protein>
    <recommendedName>
        <fullName evidence="6">Aminotransferase class I/classII large domain-containing protein</fullName>
    </recommendedName>
</protein>
<keyword evidence="4" id="KW-0663">Pyridoxal phosphate</keyword>
<dbReference type="InterPro" id="IPR004839">
    <property type="entry name" value="Aminotransferase_I/II_large"/>
</dbReference>
<dbReference type="Proteomes" id="UP001152607">
    <property type="component" value="Unassembled WGS sequence"/>
</dbReference>
<dbReference type="InterPro" id="IPR015422">
    <property type="entry name" value="PyrdxlP-dep_Trfase_small"/>
</dbReference>
<dbReference type="EMBL" id="CAOQHR010000002">
    <property type="protein sequence ID" value="CAI6299524.1"/>
    <property type="molecule type" value="Genomic_DNA"/>
</dbReference>
<dbReference type="Gene3D" id="3.40.640.10">
    <property type="entry name" value="Type I PLP-dependent aspartate aminotransferase-like (Major domain)"/>
    <property type="match status" value="1"/>
</dbReference>
<proteinExistence type="inferred from homology"/>
<dbReference type="SUPFAM" id="SSF53383">
    <property type="entry name" value="PLP-dependent transferases"/>
    <property type="match status" value="1"/>
</dbReference>
<dbReference type="GO" id="GO:0009102">
    <property type="term" value="P:biotin biosynthetic process"/>
    <property type="evidence" value="ECO:0007669"/>
    <property type="project" value="TreeGrafter"/>
</dbReference>
<sequence>MQPAPKEDYEMKEDGGNVDSPLETNLRKLLNRRRKNSTLRNLTVNSNKIDFSSNDFLSLSNNSALKKTYLEELRRVDLPIGSGGSRLLDGNSTYAENLEKEIASFHGAESGLLFNSGFDANAGFFACVPQIGDVVVYDELIHASVHDGMRLSRAAKTVPFKHSCVQDLKTVLERVLKEERDAKGLQAGQAHVFIAVEAVYSMDGDVAPLQSIVETVETILPRGKGYIVVDEAHATGVLGSHGRGLVSQLGLERHIFARLHTFGKAMACNGAIILGSHILRHYLINYARPLIYSTFMSYPTLSAIRASYSLLKAGKTELLASKLHFLIQYLFDQFNTVQRPSFRALLSLPHECPQSPIFSIQLKEPKDLARFLQERGMMVRAVVPPTVPIGTSRVRVCLHAGNTTEEIDLLLRAIEEWCAGRSGIIETNSHSQSKEEVIARARL</sequence>
<dbReference type="AlphaFoldDB" id="A0A9W4U4J2"/>
<evidence type="ECO:0000256" key="4">
    <source>
        <dbReference type="ARBA" id="ARBA00022898"/>
    </source>
</evidence>
<dbReference type="PANTHER" id="PTHR13693">
    <property type="entry name" value="CLASS II AMINOTRANSFERASE/8-AMINO-7-OXONONANOATE SYNTHASE"/>
    <property type="match status" value="1"/>
</dbReference>
<organism evidence="7 8">
    <name type="scientific">Periconia digitata</name>
    <dbReference type="NCBI Taxonomy" id="1303443"/>
    <lineage>
        <taxon>Eukaryota</taxon>
        <taxon>Fungi</taxon>
        <taxon>Dikarya</taxon>
        <taxon>Ascomycota</taxon>
        <taxon>Pezizomycotina</taxon>
        <taxon>Dothideomycetes</taxon>
        <taxon>Pleosporomycetidae</taxon>
        <taxon>Pleosporales</taxon>
        <taxon>Massarineae</taxon>
        <taxon>Periconiaceae</taxon>
        <taxon>Periconia</taxon>
    </lineage>
</organism>
<dbReference type="Pfam" id="PF00155">
    <property type="entry name" value="Aminotran_1_2"/>
    <property type="match status" value="1"/>
</dbReference>
<dbReference type="InterPro" id="IPR015424">
    <property type="entry name" value="PyrdxlP-dep_Trfase"/>
</dbReference>
<evidence type="ECO:0000256" key="1">
    <source>
        <dbReference type="ARBA" id="ARBA00001933"/>
    </source>
</evidence>
<evidence type="ECO:0000256" key="3">
    <source>
        <dbReference type="ARBA" id="ARBA00022679"/>
    </source>
</evidence>
<name>A0A9W4U4J2_9PLEO</name>
<comment type="caution">
    <text evidence="7">The sequence shown here is derived from an EMBL/GenBank/DDBJ whole genome shotgun (WGS) entry which is preliminary data.</text>
</comment>
<dbReference type="GO" id="GO:0030170">
    <property type="term" value="F:pyridoxal phosphate binding"/>
    <property type="evidence" value="ECO:0007669"/>
    <property type="project" value="InterPro"/>
</dbReference>
<evidence type="ECO:0000256" key="5">
    <source>
        <dbReference type="SAM" id="MobiDB-lite"/>
    </source>
</evidence>
<dbReference type="PANTHER" id="PTHR13693:SF77">
    <property type="entry name" value="8-AMINO-7-OXONONANOATE SYNTHASE"/>
    <property type="match status" value="1"/>
</dbReference>
<evidence type="ECO:0000259" key="6">
    <source>
        <dbReference type="Pfam" id="PF00155"/>
    </source>
</evidence>
<accession>A0A9W4U4J2</accession>
<reference evidence="7" key="1">
    <citation type="submission" date="2023-01" db="EMBL/GenBank/DDBJ databases">
        <authorList>
            <person name="Van Ghelder C."/>
            <person name="Rancurel C."/>
        </authorList>
    </citation>
    <scope>NUCLEOTIDE SEQUENCE</scope>
    <source>
        <strain evidence="7">CNCM I-4278</strain>
    </source>
</reference>
<feature type="region of interest" description="Disordered" evidence="5">
    <location>
        <begin position="1"/>
        <end position="22"/>
    </location>
</feature>
<keyword evidence="3" id="KW-0808">Transferase</keyword>
<feature type="domain" description="Aminotransferase class I/classII large" evidence="6">
    <location>
        <begin position="47"/>
        <end position="414"/>
    </location>
</feature>
<dbReference type="OrthoDB" id="2382073at2759"/>
<gene>
    <name evidence="7" type="ORF">PDIGIT_LOCUS2781</name>
</gene>
<feature type="compositionally biased region" description="Basic and acidic residues" evidence="5">
    <location>
        <begin position="1"/>
        <end position="15"/>
    </location>
</feature>
<evidence type="ECO:0000313" key="7">
    <source>
        <dbReference type="EMBL" id="CAI6299524.1"/>
    </source>
</evidence>